<dbReference type="InterPro" id="IPR042207">
    <property type="entry name" value="VP7_1"/>
</dbReference>
<dbReference type="GO" id="GO:0039621">
    <property type="term" value="C:T=13 icosahedral viral capsid"/>
    <property type="evidence" value="ECO:0007669"/>
    <property type="project" value="UniProtKB-UniRule"/>
</dbReference>
<accession>A0A088S8A2</accession>
<keyword evidence="6 12" id="KW-1152">Outer capsid protein</keyword>
<keyword evidence="2 12" id="KW-0945">Host-virus interaction</keyword>
<evidence type="ECO:0000256" key="3">
    <source>
        <dbReference type="ARBA" id="ARBA00022708"/>
    </source>
</evidence>
<evidence type="ECO:0000256" key="4">
    <source>
        <dbReference type="ARBA" id="ARBA00022723"/>
    </source>
</evidence>
<dbReference type="Gene3D" id="2.60.120.800">
    <property type="entry name" value="Rotavirus outer-layer protein VP7, domain 2"/>
    <property type="match status" value="1"/>
</dbReference>
<comment type="similarity">
    <text evidence="12 13">Belongs to the rotavirus VP7 family.</text>
</comment>
<dbReference type="GO" id="GO:0046872">
    <property type="term" value="F:metal ion binding"/>
    <property type="evidence" value="ECO:0007669"/>
    <property type="project" value="UniProtKB-KW"/>
</dbReference>
<keyword evidence="8 12" id="KW-0946">Virion</keyword>
<name>A0A088S8A2_9REOV</name>
<keyword evidence="11 12" id="KW-1038">Host endoplasmic reticulum</keyword>
<evidence type="ECO:0000256" key="12">
    <source>
        <dbReference type="HAMAP-Rule" id="MF_04130"/>
    </source>
</evidence>
<evidence type="ECO:0000256" key="7">
    <source>
        <dbReference type="ARBA" id="ARBA00022837"/>
    </source>
</evidence>
<dbReference type="GO" id="GO:0044166">
    <property type="term" value="C:host cell endoplasmic reticulum lumen"/>
    <property type="evidence" value="ECO:0007669"/>
    <property type="project" value="UniProtKB-SubCell"/>
</dbReference>
<keyword evidence="5" id="KW-0732">Signal</keyword>
<keyword evidence="14" id="KW-0812">Transmembrane</keyword>
<keyword evidence="1 12" id="KW-0167">Capsid protein</keyword>
<dbReference type="InterPro" id="IPR001963">
    <property type="entry name" value="VP7"/>
</dbReference>
<evidence type="ECO:0000256" key="13">
    <source>
        <dbReference type="RuleBase" id="RU363022"/>
    </source>
</evidence>
<protein>
    <recommendedName>
        <fullName evidence="12 13">Outer capsid glycoprotein VP7</fullName>
    </recommendedName>
</protein>
<evidence type="ECO:0000256" key="8">
    <source>
        <dbReference type="ARBA" id="ARBA00022844"/>
    </source>
</evidence>
<dbReference type="GO" id="GO:0039624">
    <property type="term" value="C:viral outer capsid"/>
    <property type="evidence" value="ECO:0007669"/>
    <property type="project" value="UniProtKB-UniRule"/>
</dbReference>
<sequence length="332" mass="37299">MVCTTLCTVCVILSILLVYILIFRKMFHLIADTIIITLIISSCVKYSEAQLFTDDIRYDGNVETVVNGTNPFDVNSLCIYFPASAVGSPGQGKADGLLNDNNYASILATLFETKGFPKGSVNFITYTRPVDFVNSIDMTCSYNIVIVHDNLANSETIEQLSEWILNIWKCDEMNLDIYTYEQIGDNNIWAAFGNDCDISVCPLDTSANGIGCTPASLDTYEVISNNTEVALLNVVDNVKHRIQINQANCRIKNCIKGEERLNTAIVRISNSSSFDNSLSPLNNGQNTRSFKINAMKWWKIFYTIVDYINIFVQSMAPRHRAIYPEGWMLRYA</sequence>
<evidence type="ECO:0000256" key="5">
    <source>
        <dbReference type="ARBA" id="ARBA00022729"/>
    </source>
</evidence>
<evidence type="ECO:0000256" key="11">
    <source>
        <dbReference type="ARBA" id="ARBA00023184"/>
    </source>
</evidence>
<feature type="transmembrane region" description="Helical" evidence="14">
    <location>
        <begin position="6"/>
        <end position="22"/>
    </location>
</feature>
<keyword evidence="4 12" id="KW-0479">Metal-binding</keyword>
<evidence type="ECO:0000256" key="14">
    <source>
        <dbReference type="SAM" id="Phobius"/>
    </source>
</evidence>
<comment type="subunit">
    <text evidence="13">Homotrimer. 2 Ca(2+) ions bound at each subunit interface in the trimer hold the trimer together.</text>
</comment>
<evidence type="ECO:0000256" key="6">
    <source>
        <dbReference type="ARBA" id="ARBA00022770"/>
    </source>
</evidence>
<keyword evidence="14" id="KW-0472">Membrane</keyword>
<dbReference type="HAMAP" id="MF_04130">
    <property type="entry name" value="Rota_VP7"/>
    <property type="match status" value="1"/>
</dbReference>
<comment type="subcellular location">
    <subcellularLocation>
        <location evidence="12 13">Host endoplasmic reticulum lumen</location>
    </subcellularLocation>
    <subcellularLocation>
        <location evidence="12">Virion</location>
    </subcellularLocation>
    <text evidence="12">The outer layer contains 780 copies of VP7, grouped as 260 trimers. Immature double-layered particles assembled in the cytoplasm bud across the membrane of the endoplasmic reticulum, acquiring during this process a transient lipid membrane that is modified with the ER resident viral glycoproteins NSP4 and VP7; these enveloped particles also contain VP4. As the particles move towards the interior of the ER cisternae, the transient lipid membrane and the non-structural protein NSP4 are lost, while the virus surface proteins VP4 and VP7 rearrange to form the outermost virus protein layer, yielding mature infectious triple-layered particles.</text>
</comment>
<evidence type="ECO:0000256" key="9">
    <source>
        <dbReference type="ARBA" id="ARBA00023157"/>
    </source>
</evidence>
<dbReference type="EMBL" id="KM099266">
    <property type="protein sequence ID" value="AIO05683.1"/>
    <property type="molecule type" value="Genomic_RNA"/>
</dbReference>
<evidence type="ECO:0000256" key="10">
    <source>
        <dbReference type="ARBA" id="ARBA00023180"/>
    </source>
</evidence>
<proteinExistence type="inferred from homology"/>
<gene>
    <name evidence="15" type="primary">VP7</name>
</gene>
<keyword evidence="10 12" id="KW-0325">Glycoprotein</keyword>
<evidence type="ECO:0000256" key="1">
    <source>
        <dbReference type="ARBA" id="ARBA00022561"/>
    </source>
</evidence>
<comment type="function">
    <text evidence="13">Rotavirus attachment and entry into the host cell probably involves multiple sequential contacts between the outer capsid proteins VP4 and VP7, and the cell receptors.</text>
</comment>
<keyword evidence="9 12" id="KW-1015">Disulfide bond</keyword>
<keyword evidence="7 12" id="KW-0106">Calcium</keyword>
<dbReference type="InterPro" id="IPR042210">
    <property type="entry name" value="VP7_2"/>
</dbReference>
<keyword evidence="3 12" id="KW-1146">T=13 icosahedral capsid protein</keyword>
<comment type="function">
    <text evidence="12">Calcium-binding protein that interacts with rotavirus cell receptors once the initial attachment by VP4 has been achieved. Rotavirus attachment and entry into the host cell probably involves multiple sequential contacts between the outer capsid proteins VP4 and VP7, and the cell receptors. Following entry into the host cell, low intracellular or intravesicular Ca(2+) concentration probably causes the calcium-stabilized VP7 trimers to dissociate from the virion. This step is probably necessary for the membrane-disrupting entry step and the release of VP4, which is locked onto the virion by VP7.</text>
</comment>
<organism evidence="15">
    <name type="scientific">Porcine rotavirus C</name>
    <dbReference type="NCBI Taxonomy" id="10968"/>
    <lineage>
        <taxon>Viruses</taxon>
        <taxon>Riboviria</taxon>
        <taxon>Orthornavirae</taxon>
        <taxon>Duplornaviricota</taxon>
        <taxon>Resentoviricetes</taxon>
        <taxon>Reovirales</taxon>
        <taxon>Sedoreoviridae</taxon>
        <taxon>Rotavirus</taxon>
        <taxon>Rotavirus tritogastroenteritidis</taxon>
        <taxon>Rotavirus C</taxon>
    </lineage>
</organism>
<comment type="subunit">
    <text evidence="12">Homotrimer; disulfide-linked. 2 Ca(2+) ions bound at each subunit interface in the trimer hold the trimer together. Interacts with the intermediate capsid protein VP6. Interacts with the outer capsid protein VP5*.</text>
</comment>
<dbReference type="Gene3D" id="3.40.50.11130">
    <property type="entry name" value="Glycoprotein VP7, domain 1"/>
    <property type="match status" value="1"/>
</dbReference>
<keyword evidence="14" id="KW-1133">Transmembrane helix</keyword>
<evidence type="ECO:0000256" key="2">
    <source>
        <dbReference type="ARBA" id="ARBA00022581"/>
    </source>
</evidence>
<reference evidence="15" key="1">
    <citation type="journal article" date="2015" name="Arch. Virol.">
        <title>Diversity of VP7, VP4, VP6, NSP2, NSP4, and NSP5 genes of porcine rotavirus C: phylogenetic analysis and description of potential new VP7, VP4, VP6, and NSP4 genotypes.</title>
        <authorList>
            <person name="Moutelikova R."/>
            <person name="Prodelalova J."/>
            <person name="Dufkova L."/>
        </authorList>
    </citation>
    <scope>NUCLEOTIDE SEQUENCE [LARGE SCALE GENOMIC DNA]</scope>
    <source>
        <strain evidence="15">RVC/Pig-wt/CZE/P8/2011</strain>
    </source>
</reference>
<dbReference type="Pfam" id="PF00434">
    <property type="entry name" value="VP7"/>
    <property type="match status" value="1"/>
</dbReference>
<evidence type="ECO:0000313" key="15">
    <source>
        <dbReference type="EMBL" id="AIO05683.1"/>
    </source>
</evidence>